<evidence type="ECO:0000256" key="1">
    <source>
        <dbReference type="SAM" id="Phobius"/>
    </source>
</evidence>
<reference evidence="2 3" key="1">
    <citation type="journal article" date="2018" name="Sci. Rep.">
        <title>Genomic signatures of local adaptation to the degree of environmental predictability in rotifers.</title>
        <authorList>
            <person name="Franch-Gras L."/>
            <person name="Hahn C."/>
            <person name="Garcia-Roger E.M."/>
            <person name="Carmona M.J."/>
            <person name="Serra M."/>
            <person name="Gomez A."/>
        </authorList>
    </citation>
    <scope>NUCLEOTIDE SEQUENCE [LARGE SCALE GENOMIC DNA]</scope>
    <source>
        <strain evidence="2">HYR1</strain>
    </source>
</reference>
<sequence length="68" mass="8241">MGEIIEKFSLFLSQMTDICDTTFYLFLFYYSIVFMSYYSNENCVKTHEYLYQSCLLVKSQDKPLRNYI</sequence>
<accession>A0A3M7Q902</accession>
<gene>
    <name evidence="2" type="ORF">BpHYR1_040487</name>
</gene>
<keyword evidence="1" id="KW-0472">Membrane</keyword>
<evidence type="ECO:0000313" key="2">
    <source>
        <dbReference type="EMBL" id="RNA07937.1"/>
    </source>
</evidence>
<organism evidence="2 3">
    <name type="scientific">Brachionus plicatilis</name>
    <name type="common">Marine rotifer</name>
    <name type="synonym">Brachionus muelleri</name>
    <dbReference type="NCBI Taxonomy" id="10195"/>
    <lineage>
        <taxon>Eukaryota</taxon>
        <taxon>Metazoa</taxon>
        <taxon>Spiralia</taxon>
        <taxon>Gnathifera</taxon>
        <taxon>Rotifera</taxon>
        <taxon>Eurotatoria</taxon>
        <taxon>Monogononta</taxon>
        <taxon>Pseudotrocha</taxon>
        <taxon>Ploima</taxon>
        <taxon>Brachionidae</taxon>
        <taxon>Brachionus</taxon>
    </lineage>
</organism>
<dbReference type="Proteomes" id="UP000276133">
    <property type="component" value="Unassembled WGS sequence"/>
</dbReference>
<evidence type="ECO:0000313" key="3">
    <source>
        <dbReference type="Proteomes" id="UP000276133"/>
    </source>
</evidence>
<proteinExistence type="predicted"/>
<dbReference type="AlphaFoldDB" id="A0A3M7Q902"/>
<comment type="caution">
    <text evidence="2">The sequence shown here is derived from an EMBL/GenBank/DDBJ whole genome shotgun (WGS) entry which is preliminary data.</text>
</comment>
<keyword evidence="3" id="KW-1185">Reference proteome</keyword>
<name>A0A3M7Q902_BRAPC</name>
<dbReference type="EMBL" id="REGN01006898">
    <property type="protein sequence ID" value="RNA07937.1"/>
    <property type="molecule type" value="Genomic_DNA"/>
</dbReference>
<keyword evidence="1" id="KW-0812">Transmembrane</keyword>
<feature type="transmembrane region" description="Helical" evidence="1">
    <location>
        <begin position="21"/>
        <end position="38"/>
    </location>
</feature>
<protein>
    <submittedName>
        <fullName evidence="2">Uncharacterized protein</fullName>
    </submittedName>
</protein>
<keyword evidence="1" id="KW-1133">Transmembrane helix</keyword>